<reference evidence="2" key="2">
    <citation type="submission" date="2019-06" db="EMBL/GenBank/DDBJ databases">
        <title>Genomics analysis of Aphanomyces spp. identifies a new class of oomycete effector associated with host adaptation.</title>
        <authorList>
            <person name="Gaulin E."/>
        </authorList>
    </citation>
    <scope>NUCLEOTIDE SEQUENCE</scope>
    <source>
        <strain evidence="2">CBS 578.67</strain>
    </source>
</reference>
<keyword evidence="4" id="KW-1185">Reference proteome</keyword>
<dbReference type="Pfam" id="PF00501">
    <property type="entry name" value="AMP-binding"/>
    <property type="match status" value="1"/>
</dbReference>
<feature type="domain" description="AMP-dependent synthetase/ligase" evidence="1">
    <location>
        <begin position="41"/>
        <end position="405"/>
    </location>
</feature>
<dbReference type="GO" id="GO:0043041">
    <property type="term" value="P:amino acid activation for nonribosomal peptide biosynthetic process"/>
    <property type="evidence" value="ECO:0007669"/>
    <property type="project" value="TreeGrafter"/>
</dbReference>
<dbReference type="PANTHER" id="PTHR45527">
    <property type="entry name" value="NONRIBOSOMAL PEPTIDE SYNTHETASE"/>
    <property type="match status" value="1"/>
</dbReference>
<name>A0A485KE17_9STRA</name>
<dbReference type="EMBL" id="CAADRA010001124">
    <property type="protein sequence ID" value="VFT81632.1"/>
    <property type="molecule type" value="Genomic_DNA"/>
</dbReference>
<dbReference type="Gene3D" id="3.30.300.30">
    <property type="match status" value="1"/>
</dbReference>
<evidence type="ECO:0000259" key="1">
    <source>
        <dbReference type="Pfam" id="PF00501"/>
    </source>
</evidence>
<dbReference type="PANTHER" id="PTHR45527:SF1">
    <property type="entry name" value="FATTY ACID SYNTHASE"/>
    <property type="match status" value="1"/>
</dbReference>
<dbReference type="InterPro" id="IPR000873">
    <property type="entry name" value="AMP-dep_synth/lig_dom"/>
</dbReference>
<dbReference type="AlphaFoldDB" id="A0A485KE17"/>
<dbReference type="Gene3D" id="3.40.50.12780">
    <property type="entry name" value="N-terminal domain of ligase-like"/>
    <property type="match status" value="1"/>
</dbReference>
<dbReference type="EMBL" id="VJMH01001124">
    <property type="protein sequence ID" value="KAF0713082.1"/>
    <property type="molecule type" value="Genomic_DNA"/>
</dbReference>
<dbReference type="SUPFAM" id="SSF56801">
    <property type="entry name" value="Acetyl-CoA synthetase-like"/>
    <property type="match status" value="1"/>
</dbReference>
<dbReference type="InterPro" id="IPR020845">
    <property type="entry name" value="AMP-binding_CS"/>
</dbReference>
<dbReference type="GO" id="GO:0031177">
    <property type="term" value="F:phosphopantetheine binding"/>
    <property type="evidence" value="ECO:0007669"/>
    <property type="project" value="TreeGrafter"/>
</dbReference>
<dbReference type="GO" id="GO:0044550">
    <property type="term" value="P:secondary metabolite biosynthetic process"/>
    <property type="evidence" value="ECO:0007669"/>
    <property type="project" value="TreeGrafter"/>
</dbReference>
<dbReference type="GO" id="GO:0005737">
    <property type="term" value="C:cytoplasm"/>
    <property type="evidence" value="ECO:0007669"/>
    <property type="project" value="TreeGrafter"/>
</dbReference>
<dbReference type="InterPro" id="IPR045851">
    <property type="entry name" value="AMP-bd_C_sf"/>
</dbReference>
<dbReference type="OrthoDB" id="416786at2759"/>
<dbReference type="Proteomes" id="UP000332933">
    <property type="component" value="Unassembled WGS sequence"/>
</dbReference>
<dbReference type="Gene3D" id="2.160.10.10">
    <property type="entry name" value="Hexapeptide repeat proteins"/>
    <property type="match status" value="1"/>
</dbReference>
<dbReference type="InterPro" id="IPR011004">
    <property type="entry name" value="Trimer_LpxA-like_sf"/>
</dbReference>
<organism evidence="3 4">
    <name type="scientific">Aphanomyces stellatus</name>
    <dbReference type="NCBI Taxonomy" id="120398"/>
    <lineage>
        <taxon>Eukaryota</taxon>
        <taxon>Sar</taxon>
        <taxon>Stramenopiles</taxon>
        <taxon>Oomycota</taxon>
        <taxon>Saprolegniomycetes</taxon>
        <taxon>Saprolegniales</taxon>
        <taxon>Verrucalvaceae</taxon>
        <taxon>Aphanomyces</taxon>
    </lineage>
</organism>
<dbReference type="SUPFAM" id="SSF51161">
    <property type="entry name" value="Trimeric LpxA-like enzymes"/>
    <property type="match status" value="1"/>
</dbReference>
<protein>
    <submittedName>
        <fullName evidence="3">Aste57867_4522 protein</fullName>
    </submittedName>
</protein>
<evidence type="ECO:0000313" key="4">
    <source>
        <dbReference type="Proteomes" id="UP000332933"/>
    </source>
</evidence>
<evidence type="ECO:0000313" key="2">
    <source>
        <dbReference type="EMBL" id="KAF0713082.1"/>
    </source>
</evidence>
<sequence length="912" mass="98680">MVYALHFDIGSLAMASSCPLCLESDEPVSVLSPALTLVDVFRHTASQFPHHIALSCAMNDGTLATATYIDTLSRATQLAATIQHQFPAYNPINAPSNKPFVIGIFLDKGMELTMAILAATFAGATWLPFDPDAPVDRVAICLRDSQAAALIYDQVHAAAAMQALQDIDFCQPLLFSQIDKVDDDQLLWAPAPLTPAYYIYTSGTTGTPKGISISHRAATTFAYSESSVLGLTSIDVVWNGFSPAFDMWVEETWCAFARGCHVAIALGGQWRDIANLCRVWDARQVTVLMAVPTLMAMVCNEGTVPDHIRLINMGGEACPPALVTRLHRPNLQLFNTYGPSETTVTATYSILTPHRLVTIGKPLPTYHAMILQESDDGSSQVVPLALAEGVTGELAIGGPCVGEGYVGRPEMTRTKFVQHPTRPGEILYRTGDLVSLDANTDIVFIGRIDTQVKYRGFRIELGEIEEQLCAQDGVLAAAVILAKGGDDVEAPDAIPPRLEAYVVLAQDKLMDTASLRRGLATTLMAYMMPDVFVQLMDHEMPRLLSGKINKKGLVTISDAHRAKEKLAQQANKIHNTSSKPVETSLDFILAVLHHMFPTRMDMTPTSDFFMDLGGHSLLGHAAFATNPFKLVGLADIYMLRTPAKLAEKFPVRSTTTLVLDDAKRIHHSVSTARYVFCGLVQLPFLATLFSLSATYVVGPFVLSHHMEPNGRHLTSLMAMYILRPQPDRAGMTGWSPSGASLAASNPATIRYLAGFTFADTWADSHIIVLWLRLWGATIGDHVHIGSTVVTCADLIAIGDGATLSHQVTLGCEVIDQGLLKLRRITIDNNAYIGTGVTLEGNVHVQSGAEIASMSGVPEGTVIPAGQAWAGSPATFQATAPPYTMDTFRPECYPRHAFSPSCSCNGLSRRSSK</sequence>
<proteinExistence type="predicted"/>
<dbReference type="PROSITE" id="PS00455">
    <property type="entry name" value="AMP_BINDING"/>
    <property type="match status" value="1"/>
</dbReference>
<dbReference type="CDD" id="cd05930">
    <property type="entry name" value="A_NRPS"/>
    <property type="match status" value="1"/>
</dbReference>
<evidence type="ECO:0000313" key="3">
    <source>
        <dbReference type="EMBL" id="VFT81632.1"/>
    </source>
</evidence>
<dbReference type="InterPro" id="IPR042099">
    <property type="entry name" value="ANL_N_sf"/>
</dbReference>
<reference evidence="3 4" key="1">
    <citation type="submission" date="2019-03" db="EMBL/GenBank/DDBJ databases">
        <authorList>
            <person name="Gaulin E."/>
            <person name="Dumas B."/>
        </authorList>
    </citation>
    <scope>NUCLEOTIDE SEQUENCE [LARGE SCALE GENOMIC DNA]</scope>
    <source>
        <strain evidence="3">CBS 568.67</strain>
    </source>
</reference>
<accession>A0A485KE17</accession>
<gene>
    <name evidence="3" type="primary">Aste57867_4522</name>
    <name evidence="2" type="ORF">As57867_004509</name>
    <name evidence="3" type="ORF">ASTE57867_4522</name>
</gene>